<feature type="chain" id="PRO_5012743767" description="Cytochrome c domain-containing protein" evidence="5">
    <location>
        <begin position="23"/>
        <end position="122"/>
    </location>
</feature>
<feature type="domain" description="Cytochrome c" evidence="6">
    <location>
        <begin position="27"/>
        <end position="122"/>
    </location>
</feature>
<gene>
    <name evidence="7" type="ORF">CJ255_21315</name>
</gene>
<dbReference type="Gene3D" id="1.10.760.10">
    <property type="entry name" value="Cytochrome c-like domain"/>
    <property type="match status" value="1"/>
</dbReference>
<accession>A0A2A6RDS0</accession>
<dbReference type="OrthoDB" id="9781261at2"/>
<dbReference type="RefSeq" id="WP_097646092.1">
    <property type="nucleotide sequence ID" value="NZ_NQWI01000210.1"/>
</dbReference>
<dbReference type="InterPro" id="IPR009056">
    <property type="entry name" value="Cyt_c-like_dom"/>
</dbReference>
<reference evidence="8" key="1">
    <citation type="submission" date="2017-08" db="EMBL/GenBank/DDBJ databases">
        <authorList>
            <person name="Grouzdev D.S."/>
            <person name="Gaisin V.A."/>
            <person name="Rysina M.S."/>
            <person name="Gorlenko V.M."/>
        </authorList>
    </citation>
    <scope>NUCLEOTIDE SEQUENCE [LARGE SCALE GENOMIC DNA]</scope>
    <source>
        <strain evidence="8">Kir15-3F</strain>
    </source>
</reference>
<proteinExistence type="predicted"/>
<dbReference type="EMBL" id="NQWI01000210">
    <property type="protein sequence ID" value="PDV99644.1"/>
    <property type="molecule type" value="Genomic_DNA"/>
</dbReference>
<feature type="signal peptide" evidence="5">
    <location>
        <begin position="1"/>
        <end position="22"/>
    </location>
</feature>
<evidence type="ECO:0000256" key="2">
    <source>
        <dbReference type="ARBA" id="ARBA00022723"/>
    </source>
</evidence>
<keyword evidence="1 4" id="KW-0349">Heme</keyword>
<dbReference type="SUPFAM" id="SSF46626">
    <property type="entry name" value="Cytochrome c"/>
    <property type="match status" value="1"/>
</dbReference>
<dbReference type="GO" id="GO:0009055">
    <property type="term" value="F:electron transfer activity"/>
    <property type="evidence" value="ECO:0007669"/>
    <property type="project" value="InterPro"/>
</dbReference>
<keyword evidence="8" id="KW-1185">Reference proteome</keyword>
<organism evidence="7 8">
    <name type="scientific">Candidatus Viridilinea mediisalina</name>
    <dbReference type="NCBI Taxonomy" id="2024553"/>
    <lineage>
        <taxon>Bacteria</taxon>
        <taxon>Bacillati</taxon>
        <taxon>Chloroflexota</taxon>
        <taxon>Chloroflexia</taxon>
        <taxon>Chloroflexales</taxon>
        <taxon>Chloroflexineae</taxon>
        <taxon>Oscillochloridaceae</taxon>
        <taxon>Candidatus Viridilinea</taxon>
    </lineage>
</organism>
<dbReference type="PROSITE" id="PS51257">
    <property type="entry name" value="PROKAR_LIPOPROTEIN"/>
    <property type="match status" value="1"/>
</dbReference>
<comment type="caution">
    <text evidence="7">The sequence shown here is derived from an EMBL/GenBank/DDBJ whole genome shotgun (WGS) entry which is preliminary data.</text>
</comment>
<name>A0A2A6RDS0_9CHLR</name>
<sequence length="122" mass="12869">MASRLFIIWLLLIALSACGASAASSGDPVASGQRIFNIWCLGCHSLDPAGPTALGPPLAGIATRAANNPDGLTASEWLLRETIDPDFSVTPGYTAGMMPNDYDRVFSPEQLDALVAFMLTLE</sequence>
<dbReference type="GO" id="GO:0046872">
    <property type="term" value="F:metal ion binding"/>
    <property type="evidence" value="ECO:0007669"/>
    <property type="project" value="UniProtKB-KW"/>
</dbReference>
<dbReference type="GO" id="GO:0020037">
    <property type="term" value="F:heme binding"/>
    <property type="evidence" value="ECO:0007669"/>
    <property type="project" value="InterPro"/>
</dbReference>
<evidence type="ECO:0000259" key="6">
    <source>
        <dbReference type="PROSITE" id="PS51007"/>
    </source>
</evidence>
<dbReference type="PROSITE" id="PS51007">
    <property type="entry name" value="CYTC"/>
    <property type="match status" value="1"/>
</dbReference>
<keyword evidence="2 4" id="KW-0479">Metal-binding</keyword>
<evidence type="ECO:0000256" key="1">
    <source>
        <dbReference type="ARBA" id="ARBA00022617"/>
    </source>
</evidence>
<dbReference type="AlphaFoldDB" id="A0A2A6RDS0"/>
<protein>
    <recommendedName>
        <fullName evidence="6">Cytochrome c domain-containing protein</fullName>
    </recommendedName>
</protein>
<evidence type="ECO:0000313" key="7">
    <source>
        <dbReference type="EMBL" id="PDV99644.1"/>
    </source>
</evidence>
<dbReference type="InterPro" id="IPR036909">
    <property type="entry name" value="Cyt_c-like_dom_sf"/>
</dbReference>
<keyword evidence="3 4" id="KW-0408">Iron</keyword>
<evidence type="ECO:0000256" key="5">
    <source>
        <dbReference type="SAM" id="SignalP"/>
    </source>
</evidence>
<evidence type="ECO:0000256" key="4">
    <source>
        <dbReference type="PROSITE-ProRule" id="PRU00433"/>
    </source>
</evidence>
<dbReference type="Proteomes" id="UP000220527">
    <property type="component" value="Unassembled WGS sequence"/>
</dbReference>
<dbReference type="Pfam" id="PF00034">
    <property type="entry name" value="Cytochrom_C"/>
    <property type="match status" value="1"/>
</dbReference>
<evidence type="ECO:0000313" key="8">
    <source>
        <dbReference type="Proteomes" id="UP000220527"/>
    </source>
</evidence>
<evidence type="ECO:0000256" key="3">
    <source>
        <dbReference type="ARBA" id="ARBA00023004"/>
    </source>
</evidence>
<keyword evidence="5" id="KW-0732">Signal</keyword>